<dbReference type="Pfam" id="PF01381">
    <property type="entry name" value="HTH_3"/>
    <property type="match status" value="1"/>
</dbReference>
<dbReference type="CDD" id="cd00093">
    <property type="entry name" value="HTH_XRE"/>
    <property type="match status" value="1"/>
</dbReference>
<accession>A0ABW5GNS3</accession>
<dbReference type="Pfam" id="PF19054">
    <property type="entry name" value="DUF5753"/>
    <property type="match status" value="1"/>
</dbReference>
<dbReference type="RefSeq" id="WP_345408948.1">
    <property type="nucleotide sequence ID" value="NZ_BAABHG010000032.1"/>
</dbReference>
<organism evidence="2 3">
    <name type="scientific">Amycolatopsis samaneae</name>
    <dbReference type="NCBI Taxonomy" id="664691"/>
    <lineage>
        <taxon>Bacteria</taxon>
        <taxon>Bacillati</taxon>
        <taxon>Actinomycetota</taxon>
        <taxon>Actinomycetes</taxon>
        <taxon>Pseudonocardiales</taxon>
        <taxon>Pseudonocardiaceae</taxon>
        <taxon>Amycolatopsis</taxon>
    </lineage>
</organism>
<dbReference type="InterPro" id="IPR001387">
    <property type="entry name" value="Cro/C1-type_HTH"/>
</dbReference>
<evidence type="ECO:0000259" key="1">
    <source>
        <dbReference type="PROSITE" id="PS50943"/>
    </source>
</evidence>
<proteinExistence type="predicted"/>
<dbReference type="Proteomes" id="UP001597419">
    <property type="component" value="Unassembled WGS sequence"/>
</dbReference>
<comment type="caution">
    <text evidence="2">The sequence shown here is derived from an EMBL/GenBank/DDBJ whole genome shotgun (WGS) entry which is preliminary data.</text>
</comment>
<gene>
    <name evidence="2" type="ORF">ACFSYJ_27885</name>
</gene>
<keyword evidence="3" id="KW-1185">Reference proteome</keyword>
<dbReference type="InterPro" id="IPR010982">
    <property type="entry name" value="Lambda_DNA-bd_dom_sf"/>
</dbReference>
<sequence>MARKRRTALEAWGRELALARDGKSLSQEELAKAVFMSQSLVAMWETGKRTPKADDLARCEEILGTNGFLSRMLAELAAREVAHEWLDQWIAVEERATTLLTFESIIVPGLLQTPDYARAILDSEELVAARLERQRVLDEGEPPMLVALLAEAVLRQQVGGAEVLREQLRHLAEMAQRRTISVQVVPPDAPACAKFAGPFVVASLDGAPDVAYVDNQLRGEVVEGHADVAALRRMFEYFRADALSHRETIDLIEKAADQCTTP</sequence>
<dbReference type="InterPro" id="IPR043917">
    <property type="entry name" value="DUF5753"/>
</dbReference>
<evidence type="ECO:0000313" key="3">
    <source>
        <dbReference type="Proteomes" id="UP001597419"/>
    </source>
</evidence>
<evidence type="ECO:0000313" key="2">
    <source>
        <dbReference type="EMBL" id="MFD2462459.1"/>
    </source>
</evidence>
<name>A0ABW5GNS3_9PSEU</name>
<dbReference type="SMART" id="SM00530">
    <property type="entry name" value="HTH_XRE"/>
    <property type="match status" value="1"/>
</dbReference>
<dbReference type="EMBL" id="JBHUKU010000016">
    <property type="protein sequence ID" value="MFD2462459.1"/>
    <property type="molecule type" value="Genomic_DNA"/>
</dbReference>
<feature type="domain" description="HTH cro/C1-type" evidence="1">
    <location>
        <begin position="16"/>
        <end position="68"/>
    </location>
</feature>
<reference evidence="3" key="1">
    <citation type="journal article" date="2019" name="Int. J. Syst. Evol. Microbiol.">
        <title>The Global Catalogue of Microorganisms (GCM) 10K type strain sequencing project: providing services to taxonomists for standard genome sequencing and annotation.</title>
        <authorList>
            <consortium name="The Broad Institute Genomics Platform"/>
            <consortium name="The Broad Institute Genome Sequencing Center for Infectious Disease"/>
            <person name="Wu L."/>
            <person name="Ma J."/>
        </authorList>
    </citation>
    <scope>NUCLEOTIDE SEQUENCE [LARGE SCALE GENOMIC DNA]</scope>
    <source>
        <strain evidence="3">CGMCC 4.7643</strain>
    </source>
</reference>
<dbReference type="PROSITE" id="PS50943">
    <property type="entry name" value="HTH_CROC1"/>
    <property type="match status" value="1"/>
</dbReference>
<dbReference type="SUPFAM" id="SSF47413">
    <property type="entry name" value="lambda repressor-like DNA-binding domains"/>
    <property type="match status" value="1"/>
</dbReference>
<protein>
    <submittedName>
        <fullName evidence="2">Helix-turn-helix transcriptional regulator</fullName>
    </submittedName>
</protein>
<dbReference type="Gene3D" id="1.10.260.40">
    <property type="entry name" value="lambda repressor-like DNA-binding domains"/>
    <property type="match status" value="1"/>
</dbReference>